<feature type="region of interest" description="Disordered" evidence="2">
    <location>
        <begin position="1"/>
        <end position="20"/>
    </location>
</feature>
<evidence type="ECO:0000313" key="3">
    <source>
        <dbReference type="EMBL" id="KIK52183.1"/>
    </source>
</evidence>
<dbReference type="HOGENOM" id="CLU_023362_2_0_1"/>
<dbReference type="Proteomes" id="UP000053593">
    <property type="component" value="Unassembled WGS sequence"/>
</dbReference>
<evidence type="ECO:0000256" key="2">
    <source>
        <dbReference type="SAM" id="MobiDB-lite"/>
    </source>
</evidence>
<dbReference type="AlphaFoldDB" id="A0A0D0CBD9"/>
<evidence type="ECO:0000313" key="4">
    <source>
        <dbReference type="Proteomes" id="UP000053593"/>
    </source>
</evidence>
<feature type="coiled-coil region" evidence="1">
    <location>
        <begin position="456"/>
        <end position="490"/>
    </location>
</feature>
<dbReference type="EMBL" id="KN834847">
    <property type="protein sequence ID" value="KIK52183.1"/>
    <property type="molecule type" value="Genomic_DNA"/>
</dbReference>
<dbReference type="Gene3D" id="1.10.287.1490">
    <property type="match status" value="1"/>
</dbReference>
<gene>
    <name evidence="3" type="ORF">GYMLUDRAFT_251438</name>
</gene>
<proteinExistence type="predicted"/>
<keyword evidence="4" id="KW-1185">Reference proteome</keyword>
<feature type="compositionally biased region" description="Polar residues" evidence="2">
    <location>
        <begin position="1"/>
        <end position="12"/>
    </location>
</feature>
<accession>A0A0D0CBD9</accession>
<name>A0A0D0CBD9_9AGAR</name>
<protein>
    <submittedName>
        <fullName evidence="3">Uncharacterized protein</fullName>
    </submittedName>
</protein>
<organism evidence="3 4">
    <name type="scientific">Collybiopsis luxurians FD-317 M1</name>
    <dbReference type="NCBI Taxonomy" id="944289"/>
    <lineage>
        <taxon>Eukaryota</taxon>
        <taxon>Fungi</taxon>
        <taxon>Dikarya</taxon>
        <taxon>Basidiomycota</taxon>
        <taxon>Agaricomycotina</taxon>
        <taxon>Agaricomycetes</taxon>
        <taxon>Agaricomycetidae</taxon>
        <taxon>Agaricales</taxon>
        <taxon>Marasmiineae</taxon>
        <taxon>Omphalotaceae</taxon>
        <taxon>Collybiopsis</taxon>
        <taxon>Collybiopsis luxurians</taxon>
    </lineage>
</organism>
<reference evidence="3 4" key="1">
    <citation type="submission" date="2014-04" db="EMBL/GenBank/DDBJ databases">
        <title>Evolutionary Origins and Diversification of the Mycorrhizal Mutualists.</title>
        <authorList>
            <consortium name="DOE Joint Genome Institute"/>
            <consortium name="Mycorrhizal Genomics Consortium"/>
            <person name="Kohler A."/>
            <person name="Kuo A."/>
            <person name="Nagy L.G."/>
            <person name="Floudas D."/>
            <person name="Copeland A."/>
            <person name="Barry K.W."/>
            <person name="Cichocki N."/>
            <person name="Veneault-Fourrey C."/>
            <person name="LaButti K."/>
            <person name="Lindquist E.A."/>
            <person name="Lipzen A."/>
            <person name="Lundell T."/>
            <person name="Morin E."/>
            <person name="Murat C."/>
            <person name="Riley R."/>
            <person name="Ohm R."/>
            <person name="Sun H."/>
            <person name="Tunlid A."/>
            <person name="Henrissat B."/>
            <person name="Grigoriev I.V."/>
            <person name="Hibbett D.S."/>
            <person name="Martin F."/>
        </authorList>
    </citation>
    <scope>NUCLEOTIDE SEQUENCE [LARGE SCALE GENOMIC DNA]</scope>
    <source>
        <strain evidence="3 4">FD-317 M1</strain>
    </source>
</reference>
<sequence>MSSSQAFSDQPIASSSASGGSQPQLIIKILQSVQSASMVPFSNALPSAPPAAKKMQRVAFECSTRLSYPSISITDHVPSILPTGLQPIYEDAYLANLSPEVLDRVAADEWKDIFGHYPACEYCASHNLQSTCSLRPNSLSCATCETNYPSSKKFWLFSIWGKEWDALTAGLQKIPYYGSHPKELGLSSDRPRAPEGKRKAVVSLTAFHKSQLLRQEREILGEPSCEQVVPALSCKGKEVIRDPVDVDVEMEAPDAMDSMELDYPEEVPSTSAPVPAAPAPAPTKPAVIWKVNDRRSYHEVSGLKTWFFEPLVKPVPSDGTILSRDDMIRTAIECIITRVAELLSSCSKVVMEQDLWALADGLVQGVFNDLEEQMKHPSSDPPTPFSNSGITQFVESLSMINLSSANIKSDHLETENLHLKKQVSSRDGQLEEKDEELTRLKSFVRHFKGDVPSTEVQQLREAMEARDGEIEELKKKLATSEEARRVAAEESKSRDEELAQLRQLFESVRGQFAAASPSKPSSSAS</sequence>
<evidence type="ECO:0000256" key="1">
    <source>
        <dbReference type="SAM" id="Coils"/>
    </source>
</evidence>
<keyword evidence="1" id="KW-0175">Coiled coil</keyword>